<keyword evidence="3" id="KW-0479">Metal-binding</keyword>
<keyword evidence="2" id="KW-0963">Cytoplasm</keyword>
<dbReference type="EMBL" id="HG994586">
    <property type="protein sequence ID" value="CAF2998927.1"/>
    <property type="molecule type" value="Genomic_DNA"/>
</dbReference>
<organism evidence="4 5">
    <name type="scientific">Lepeophtheirus salmonis</name>
    <name type="common">Salmon louse</name>
    <name type="synonym">Caligus salmonis</name>
    <dbReference type="NCBI Taxonomy" id="72036"/>
    <lineage>
        <taxon>Eukaryota</taxon>
        <taxon>Metazoa</taxon>
        <taxon>Ecdysozoa</taxon>
        <taxon>Arthropoda</taxon>
        <taxon>Crustacea</taxon>
        <taxon>Multicrustacea</taxon>
        <taxon>Hexanauplia</taxon>
        <taxon>Copepoda</taxon>
        <taxon>Siphonostomatoida</taxon>
        <taxon>Caligidae</taxon>
        <taxon>Lepeophtheirus</taxon>
    </lineage>
</organism>
<dbReference type="GO" id="GO:0031941">
    <property type="term" value="C:filamentous actin"/>
    <property type="evidence" value="ECO:0007669"/>
    <property type="project" value="TreeGrafter"/>
</dbReference>
<proteinExistence type="predicted"/>
<dbReference type="PANTHER" id="PTHR24214:SF38">
    <property type="entry name" value="PDZ AND LIM DOMAIN PROTEIN ZASP-RELATED"/>
    <property type="match status" value="1"/>
</dbReference>
<reference evidence="4" key="1">
    <citation type="submission" date="2021-02" db="EMBL/GenBank/DDBJ databases">
        <authorList>
            <person name="Bekaert M."/>
        </authorList>
    </citation>
    <scope>NUCLEOTIDE SEQUENCE</scope>
    <source>
        <strain evidence="4">IoA-00</strain>
    </source>
</reference>
<dbReference type="InterPro" id="IPR050604">
    <property type="entry name" value="PDZ-LIM_domain"/>
</dbReference>
<evidence type="ECO:0000256" key="2">
    <source>
        <dbReference type="ARBA" id="ARBA00022490"/>
    </source>
</evidence>
<keyword evidence="5" id="KW-1185">Reference proteome</keyword>
<dbReference type="GO" id="GO:0051371">
    <property type="term" value="F:muscle alpha-actinin binding"/>
    <property type="evidence" value="ECO:0007669"/>
    <property type="project" value="TreeGrafter"/>
</dbReference>
<evidence type="ECO:0000313" key="4">
    <source>
        <dbReference type="EMBL" id="CAF2998927.1"/>
    </source>
</evidence>
<dbReference type="SMART" id="SM00228">
    <property type="entry name" value="PDZ"/>
    <property type="match status" value="1"/>
</dbReference>
<accession>A0A7R8HC10</accession>
<gene>
    <name evidence="4" type="ORF">LSAA_13487</name>
</gene>
<dbReference type="PANTHER" id="PTHR24214">
    <property type="entry name" value="PDZ AND LIM DOMAIN PROTEIN ZASP"/>
    <property type="match status" value="1"/>
</dbReference>
<dbReference type="PROSITE" id="PS50106">
    <property type="entry name" value="PDZ"/>
    <property type="match status" value="1"/>
</dbReference>
<dbReference type="GO" id="GO:0030036">
    <property type="term" value="P:actin cytoskeleton organization"/>
    <property type="evidence" value="ECO:0007669"/>
    <property type="project" value="TreeGrafter"/>
</dbReference>
<dbReference type="GO" id="GO:0005737">
    <property type="term" value="C:cytoplasm"/>
    <property type="evidence" value="ECO:0007669"/>
    <property type="project" value="UniProtKB-SubCell"/>
</dbReference>
<dbReference type="Proteomes" id="UP000675881">
    <property type="component" value="Chromosome 7"/>
</dbReference>
<sequence length="206" mass="23258">MPLRSLGQGVRHKTECVELLSKIRSGKNEPWGFVIIGGKDQNLTVKVGKIKPYSPAEEAGLKTMDYVWQINGKEVFEMSHNDCVKEIKESGTSLSLSTERGDHIVPNFEEIWPSKKGPKAERRKRGLEYYYDAMTNGPQLSGFLPLAPNFTTVDTLEEMKEERITMMNPDLVDRIQDKVPQSDNPMAIMQGRKFDPTKSNALNAIN</sequence>
<dbReference type="GO" id="GO:0003779">
    <property type="term" value="F:actin binding"/>
    <property type="evidence" value="ECO:0007669"/>
    <property type="project" value="TreeGrafter"/>
</dbReference>
<keyword evidence="3" id="KW-0862">Zinc</keyword>
<dbReference type="GO" id="GO:0001725">
    <property type="term" value="C:stress fiber"/>
    <property type="evidence" value="ECO:0007669"/>
    <property type="project" value="TreeGrafter"/>
</dbReference>
<evidence type="ECO:0000313" key="5">
    <source>
        <dbReference type="Proteomes" id="UP000675881"/>
    </source>
</evidence>
<dbReference type="GO" id="GO:0005912">
    <property type="term" value="C:adherens junction"/>
    <property type="evidence" value="ECO:0007669"/>
    <property type="project" value="TreeGrafter"/>
</dbReference>
<comment type="subcellular location">
    <subcellularLocation>
        <location evidence="1">Cytoplasm</location>
    </subcellularLocation>
</comment>
<name>A0A7R8HC10_LEPSM</name>
<evidence type="ECO:0000256" key="3">
    <source>
        <dbReference type="ARBA" id="ARBA00023038"/>
    </source>
</evidence>
<dbReference type="OrthoDB" id="5911912at2759"/>
<evidence type="ECO:0000256" key="1">
    <source>
        <dbReference type="ARBA" id="ARBA00004496"/>
    </source>
</evidence>
<dbReference type="SUPFAM" id="SSF50156">
    <property type="entry name" value="PDZ domain-like"/>
    <property type="match status" value="1"/>
</dbReference>
<dbReference type="InterPro" id="IPR036034">
    <property type="entry name" value="PDZ_sf"/>
</dbReference>
<dbReference type="Gene3D" id="2.30.42.10">
    <property type="match status" value="1"/>
</dbReference>
<dbReference type="GO" id="GO:0061061">
    <property type="term" value="P:muscle structure development"/>
    <property type="evidence" value="ECO:0007669"/>
    <property type="project" value="TreeGrafter"/>
</dbReference>
<dbReference type="Pfam" id="PF00595">
    <property type="entry name" value="PDZ"/>
    <property type="match status" value="1"/>
</dbReference>
<dbReference type="AlphaFoldDB" id="A0A7R8HC10"/>
<protein>
    <submittedName>
        <fullName evidence="4">MAGI3</fullName>
    </submittedName>
</protein>
<keyword evidence="3" id="KW-0440">LIM domain</keyword>
<dbReference type="InterPro" id="IPR001478">
    <property type="entry name" value="PDZ"/>
</dbReference>